<comment type="caution">
    <text evidence="2">The sequence shown here is derived from an EMBL/GenBank/DDBJ whole genome shotgun (WGS) entry which is preliminary data.</text>
</comment>
<protein>
    <submittedName>
        <fullName evidence="2">3-oxoacid CoA-transferase subunit A</fullName>
    </submittedName>
</protein>
<dbReference type="InterPro" id="IPR037171">
    <property type="entry name" value="NagB/RpiA_transferase-like"/>
</dbReference>
<accession>A0A942U343</accession>
<dbReference type="AlphaFoldDB" id="A0A942U343"/>
<dbReference type="EMBL" id="JAGYPF010000001">
    <property type="protein sequence ID" value="MBS4211593.1"/>
    <property type="molecule type" value="Genomic_DNA"/>
</dbReference>
<proteinExistence type="predicted"/>
<dbReference type="PANTHER" id="PTHR13707">
    <property type="entry name" value="KETOACID-COENZYME A TRANSFERASE"/>
    <property type="match status" value="1"/>
</dbReference>
<dbReference type="SUPFAM" id="SSF100950">
    <property type="entry name" value="NagB/RpiA/CoA transferase-like"/>
    <property type="match status" value="1"/>
</dbReference>
<reference evidence="2" key="1">
    <citation type="submission" date="2021-05" db="EMBL/GenBank/DDBJ databases">
        <title>Novel Bacillus species.</title>
        <authorList>
            <person name="Liu G."/>
        </authorList>
    </citation>
    <scope>NUCLEOTIDE SEQUENCE</scope>
    <source>
        <strain evidence="2">FJAT-49825</strain>
    </source>
</reference>
<dbReference type="Proteomes" id="UP000679749">
    <property type="component" value="Unassembled WGS sequence"/>
</dbReference>
<dbReference type="InterPro" id="IPR004165">
    <property type="entry name" value="CoA_trans_fam_I"/>
</dbReference>
<keyword evidence="3" id="KW-1185">Reference proteome</keyword>
<dbReference type="NCBIfam" id="TIGR02429">
    <property type="entry name" value="pcaI_scoA_fam"/>
    <property type="match status" value="1"/>
</dbReference>
<name>A0A942U343_9BACI</name>
<keyword evidence="1" id="KW-0808">Transferase</keyword>
<dbReference type="PANTHER" id="PTHR13707:SF60">
    <property type="entry name" value="ACETATE COA-TRANSFERASE SUBUNIT ALPHA"/>
    <property type="match status" value="1"/>
</dbReference>
<dbReference type="Pfam" id="PF01144">
    <property type="entry name" value="CoA_trans"/>
    <property type="match status" value="1"/>
</dbReference>
<evidence type="ECO:0000256" key="1">
    <source>
        <dbReference type="ARBA" id="ARBA00022679"/>
    </source>
</evidence>
<dbReference type="InterPro" id="IPR012792">
    <property type="entry name" value="3-oxoacid_CoA-transf_A"/>
</dbReference>
<evidence type="ECO:0000313" key="2">
    <source>
        <dbReference type="EMBL" id="MBS4211593.1"/>
    </source>
</evidence>
<organism evidence="2 3">
    <name type="scientific">Neobacillus rhizophilus</name>
    <dbReference type="NCBI Taxonomy" id="2833579"/>
    <lineage>
        <taxon>Bacteria</taxon>
        <taxon>Bacillati</taxon>
        <taxon>Bacillota</taxon>
        <taxon>Bacilli</taxon>
        <taxon>Bacillales</taxon>
        <taxon>Bacillaceae</taxon>
        <taxon>Neobacillus</taxon>
    </lineage>
</organism>
<dbReference type="Gene3D" id="3.40.1080.10">
    <property type="entry name" value="Glutaconate Coenzyme A-transferase"/>
    <property type="match status" value="1"/>
</dbReference>
<dbReference type="GO" id="GO:0008410">
    <property type="term" value="F:CoA-transferase activity"/>
    <property type="evidence" value="ECO:0007669"/>
    <property type="project" value="InterPro"/>
</dbReference>
<gene>
    <name evidence="2" type="ORF">KHA99_03850</name>
</gene>
<sequence length="229" mass="25263">MHSELENPIKTNVQFLSVDEAIKQIPMSATMLVGGFGATGVPEYLLQGVIDRTQLQDLTIISNNITKETNLNVLFQQDRIKKAIGSYFTTNKEVVQAYREGRIEIELLPQGTFSEAIRLGGSGVPAFYTPTAAGTELAIGKETRTFKGREYVLEQTLFADVALIKAYKADKAGNLIYRKSARNFNPIMAMAADLTIVEVGEIVEIGELDPESIVTPFAFVDIVVKREEL</sequence>
<evidence type="ECO:0000313" key="3">
    <source>
        <dbReference type="Proteomes" id="UP000679749"/>
    </source>
</evidence>
<dbReference type="SMART" id="SM00882">
    <property type="entry name" value="CoA_trans"/>
    <property type="match status" value="1"/>
</dbReference>
<dbReference type="RefSeq" id="WP_213116093.1">
    <property type="nucleotide sequence ID" value="NZ_JAGYPF010000001.1"/>
</dbReference>